<accession>A0A0F9IA19</accession>
<protein>
    <submittedName>
        <fullName evidence="1">Uncharacterized protein</fullName>
    </submittedName>
</protein>
<organism evidence="1">
    <name type="scientific">marine sediment metagenome</name>
    <dbReference type="NCBI Taxonomy" id="412755"/>
    <lineage>
        <taxon>unclassified sequences</taxon>
        <taxon>metagenomes</taxon>
        <taxon>ecological metagenomes</taxon>
    </lineage>
</organism>
<proteinExistence type="predicted"/>
<dbReference type="AlphaFoldDB" id="A0A0F9IA19"/>
<reference evidence="1" key="1">
    <citation type="journal article" date="2015" name="Nature">
        <title>Complex archaea that bridge the gap between prokaryotes and eukaryotes.</title>
        <authorList>
            <person name="Spang A."/>
            <person name="Saw J.H."/>
            <person name="Jorgensen S.L."/>
            <person name="Zaremba-Niedzwiedzka K."/>
            <person name="Martijn J."/>
            <person name="Lind A.E."/>
            <person name="van Eijk R."/>
            <person name="Schleper C."/>
            <person name="Guy L."/>
            <person name="Ettema T.J."/>
        </authorList>
    </citation>
    <scope>NUCLEOTIDE SEQUENCE</scope>
</reference>
<name>A0A0F9IA19_9ZZZZ</name>
<sequence>MNEKKNPETLTFFNEALEYFDKYTEHNVLVNNQVLRNRLSANYLRDEMLSELNNLKNIIENYPDLKIEALSETEKRIFQKFIKFYLNCPVCGNFNHYFNLKNLFFDDKKKALIKDLIKFMSLKNKKFKRYNLNVGIPCCDCYKKLQ</sequence>
<dbReference type="EMBL" id="LAZR01012917">
    <property type="protein sequence ID" value="KKM24466.1"/>
    <property type="molecule type" value="Genomic_DNA"/>
</dbReference>
<comment type="caution">
    <text evidence="1">The sequence shown here is derived from an EMBL/GenBank/DDBJ whole genome shotgun (WGS) entry which is preliminary data.</text>
</comment>
<evidence type="ECO:0000313" key="1">
    <source>
        <dbReference type="EMBL" id="KKM24466.1"/>
    </source>
</evidence>
<gene>
    <name evidence="1" type="ORF">LCGC14_1604800</name>
</gene>